<dbReference type="OrthoDB" id="4200090at2759"/>
<protein>
    <submittedName>
        <fullName evidence="9">Mating-type switching protein swi10</fullName>
    </submittedName>
</protein>
<dbReference type="GO" id="GO:0006302">
    <property type="term" value="P:double-strand break repair"/>
    <property type="evidence" value="ECO:0007669"/>
    <property type="project" value="UniProtKB-ARBA"/>
</dbReference>
<dbReference type="CDD" id="cd22325">
    <property type="entry name" value="ERCC1_C-like"/>
    <property type="match status" value="1"/>
</dbReference>
<dbReference type="PANTHER" id="PTHR12749">
    <property type="entry name" value="EXCISION REPAIR CROSS-COMPLEMENTING 1 ERCC1"/>
    <property type="match status" value="1"/>
</dbReference>
<dbReference type="GO" id="GO:0006312">
    <property type="term" value="P:mitotic recombination"/>
    <property type="evidence" value="ECO:0007669"/>
    <property type="project" value="TreeGrafter"/>
</dbReference>
<keyword evidence="3" id="KW-0227">DNA damage</keyword>
<feature type="region of interest" description="Disordered" evidence="7">
    <location>
        <begin position="281"/>
        <end position="305"/>
    </location>
</feature>
<dbReference type="FunFam" id="3.40.50.10130:FF:000001">
    <property type="entry name" value="DNA excision repair protein ERCC-1"/>
    <property type="match status" value="1"/>
</dbReference>
<feature type="region of interest" description="Disordered" evidence="7">
    <location>
        <begin position="325"/>
        <end position="381"/>
    </location>
</feature>
<dbReference type="EMBL" id="AZGZ01000032">
    <property type="protein sequence ID" value="KZZ87601.1"/>
    <property type="molecule type" value="Genomic_DNA"/>
</dbReference>
<dbReference type="GO" id="GO:0003697">
    <property type="term" value="F:single-stranded DNA binding"/>
    <property type="evidence" value="ECO:0007669"/>
    <property type="project" value="TreeGrafter"/>
</dbReference>
<sequence>MPDDEFGDDIDFSELISEIESPAAFPPARPSVQSRPPPSDRAPVQSAASSSLQGGVGAAQPRPKVVQPTPQAIPARAGPSCIFVSTRQRGNPILSYVKNVPWEYADIPADYVVGQTTCALFLSLKYHRLHPEYIYSRIKLLGHKYNLRLLLTMVDIPNHEDSLKELAKTSIINDLTLIVCWSAAEAGHYLELYKSCEYAQPTAIRTQQAQSYKESLEEFVTTPRAINKSDAASLISTFGSLRNAINALPEQIVTVPGWGDTKVKQWCHAVEEDFKIERGFKSKTQKQKTTETPFSISQAVAARQPPRDEDLELLLAIKESLAEAQRSASAQNNGDTNIESNDHPDTRSAEQPAFTGQSAVPEDGEVSSGIMAALDKMRREK</sequence>
<dbReference type="SUPFAM" id="SSF47781">
    <property type="entry name" value="RuvA domain 2-like"/>
    <property type="match status" value="1"/>
</dbReference>
<comment type="subcellular location">
    <subcellularLocation>
        <location evidence="1">Nucleus</location>
    </subcellularLocation>
</comment>
<dbReference type="Gene3D" id="1.10.150.20">
    <property type="entry name" value="5' to 3' exonuclease, C-terminal subdomain"/>
    <property type="match status" value="1"/>
</dbReference>
<accession>A0A167VJ42</accession>
<keyword evidence="5" id="KW-0234">DNA repair</keyword>
<comment type="caution">
    <text evidence="9">The sequence shown here is derived from an EMBL/GenBank/DDBJ whole genome shotgun (WGS) entry which is preliminary data.</text>
</comment>
<dbReference type="SUPFAM" id="SSF52980">
    <property type="entry name" value="Restriction endonuclease-like"/>
    <property type="match status" value="1"/>
</dbReference>
<keyword evidence="10" id="KW-1185">Reference proteome</keyword>
<dbReference type="VEuPathDB" id="FungiDB:AAP_05512"/>
<dbReference type="GO" id="GO:0070914">
    <property type="term" value="P:UV-damage excision repair"/>
    <property type="evidence" value="ECO:0007669"/>
    <property type="project" value="TreeGrafter"/>
</dbReference>
<dbReference type="NCBIfam" id="TIGR00597">
    <property type="entry name" value="rad10"/>
    <property type="match status" value="1"/>
</dbReference>
<evidence type="ECO:0000313" key="9">
    <source>
        <dbReference type="EMBL" id="KZZ87601.1"/>
    </source>
</evidence>
<dbReference type="GO" id="GO:0070522">
    <property type="term" value="C:ERCC4-ERCC1 complex"/>
    <property type="evidence" value="ECO:0007669"/>
    <property type="project" value="TreeGrafter"/>
</dbReference>
<dbReference type="Pfam" id="PF03834">
    <property type="entry name" value="Rad10"/>
    <property type="match status" value="1"/>
</dbReference>
<dbReference type="AlphaFoldDB" id="A0A167VJ42"/>
<dbReference type="GO" id="GO:0003684">
    <property type="term" value="F:damaged DNA binding"/>
    <property type="evidence" value="ECO:0007669"/>
    <property type="project" value="InterPro"/>
</dbReference>
<feature type="domain" description="ERCC1-like central" evidence="8">
    <location>
        <begin position="82"/>
        <end position="194"/>
    </location>
</feature>
<name>A0A167VJ42_9EURO</name>
<dbReference type="GO" id="GO:0000110">
    <property type="term" value="C:nucleotide-excision repair factor 1 complex"/>
    <property type="evidence" value="ECO:0007669"/>
    <property type="project" value="TreeGrafter"/>
</dbReference>
<comment type="similarity">
    <text evidence="2">Belongs to the ERCC1/RAD10/SWI10 family.</text>
</comment>
<feature type="compositionally biased region" description="Polar residues" evidence="7">
    <location>
        <begin position="326"/>
        <end position="339"/>
    </location>
</feature>
<keyword evidence="6" id="KW-0539">Nucleus</keyword>
<dbReference type="PROSITE" id="PS50330">
    <property type="entry name" value="UIM"/>
    <property type="match status" value="1"/>
</dbReference>
<dbReference type="InterPro" id="IPR010994">
    <property type="entry name" value="RuvA_2-like"/>
</dbReference>
<dbReference type="InterPro" id="IPR004579">
    <property type="entry name" value="ERCC1/RAD10/SWI10"/>
</dbReference>
<feature type="region of interest" description="Disordered" evidence="7">
    <location>
        <begin position="22"/>
        <end position="72"/>
    </location>
</feature>
<dbReference type="InterPro" id="IPR011335">
    <property type="entry name" value="Restrct_endonuc-II-like"/>
</dbReference>
<organism evidence="9 10">
    <name type="scientific">Ascosphaera apis ARSEF 7405</name>
    <dbReference type="NCBI Taxonomy" id="392613"/>
    <lineage>
        <taxon>Eukaryota</taxon>
        <taxon>Fungi</taxon>
        <taxon>Dikarya</taxon>
        <taxon>Ascomycota</taxon>
        <taxon>Pezizomycotina</taxon>
        <taxon>Eurotiomycetes</taxon>
        <taxon>Eurotiomycetidae</taxon>
        <taxon>Onygenales</taxon>
        <taxon>Ascosphaeraceae</taxon>
        <taxon>Ascosphaera</taxon>
    </lineage>
</organism>
<feature type="compositionally biased region" description="Pro residues" evidence="7">
    <location>
        <begin position="24"/>
        <end position="40"/>
    </location>
</feature>
<dbReference type="Gene3D" id="3.40.50.10130">
    <property type="match status" value="1"/>
</dbReference>
<evidence type="ECO:0000259" key="8">
    <source>
        <dbReference type="Pfam" id="PF03834"/>
    </source>
</evidence>
<evidence type="ECO:0000313" key="10">
    <source>
        <dbReference type="Proteomes" id="UP000242877"/>
    </source>
</evidence>
<evidence type="ECO:0000256" key="3">
    <source>
        <dbReference type="ARBA" id="ARBA00022763"/>
    </source>
</evidence>
<evidence type="ECO:0000256" key="6">
    <source>
        <dbReference type="ARBA" id="ARBA00023242"/>
    </source>
</evidence>
<keyword evidence="4" id="KW-0238">DNA-binding</keyword>
<evidence type="ECO:0000256" key="7">
    <source>
        <dbReference type="SAM" id="MobiDB-lite"/>
    </source>
</evidence>
<reference evidence="9 10" key="1">
    <citation type="journal article" date="2016" name="Genome Biol. Evol.">
        <title>Divergent and convergent evolution of fungal pathogenicity.</title>
        <authorList>
            <person name="Shang Y."/>
            <person name="Xiao G."/>
            <person name="Zheng P."/>
            <person name="Cen K."/>
            <person name="Zhan S."/>
            <person name="Wang C."/>
        </authorList>
    </citation>
    <scope>NUCLEOTIDE SEQUENCE [LARGE SCALE GENOMIC DNA]</scope>
    <source>
        <strain evidence="9 10">ARSEF 7405</strain>
    </source>
</reference>
<evidence type="ECO:0000256" key="1">
    <source>
        <dbReference type="ARBA" id="ARBA00004123"/>
    </source>
</evidence>
<dbReference type="PANTHER" id="PTHR12749:SF0">
    <property type="entry name" value="DNA EXCISION REPAIR PROTEIN ERCC-1"/>
    <property type="match status" value="1"/>
</dbReference>
<proteinExistence type="inferred from homology"/>
<dbReference type="Proteomes" id="UP000242877">
    <property type="component" value="Unassembled WGS sequence"/>
</dbReference>
<dbReference type="InterPro" id="IPR047260">
    <property type="entry name" value="ERCC1-like_central_dom"/>
</dbReference>
<evidence type="ECO:0000256" key="4">
    <source>
        <dbReference type="ARBA" id="ARBA00023125"/>
    </source>
</evidence>
<evidence type="ECO:0000256" key="5">
    <source>
        <dbReference type="ARBA" id="ARBA00023204"/>
    </source>
</evidence>
<gene>
    <name evidence="9" type="ORF">AAP_05512</name>
</gene>
<evidence type="ECO:0000256" key="2">
    <source>
        <dbReference type="ARBA" id="ARBA00008283"/>
    </source>
</evidence>
<dbReference type="InterPro" id="IPR003903">
    <property type="entry name" value="UIM_dom"/>
</dbReference>